<reference evidence="2 3" key="1">
    <citation type="journal article" date="2023" name="Plants (Basel)">
        <title>Bridging the Gap: Combining Genomics and Transcriptomics Approaches to Understand Stylosanthes scabra, an Orphan Legume from the Brazilian Caatinga.</title>
        <authorList>
            <person name="Ferreira-Neto J.R.C."/>
            <person name="da Silva M.D."/>
            <person name="Binneck E."/>
            <person name="de Melo N.F."/>
            <person name="da Silva R.H."/>
            <person name="de Melo A.L.T.M."/>
            <person name="Pandolfi V."/>
            <person name="Bustamante F.O."/>
            <person name="Brasileiro-Vidal A.C."/>
            <person name="Benko-Iseppon A.M."/>
        </authorList>
    </citation>
    <scope>NUCLEOTIDE SEQUENCE [LARGE SCALE GENOMIC DNA]</scope>
    <source>
        <tissue evidence="2">Leaves</tissue>
    </source>
</reference>
<dbReference type="InterPro" id="IPR005162">
    <property type="entry name" value="Retrotrans_gag_dom"/>
</dbReference>
<keyword evidence="3" id="KW-1185">Reference proteome</keyword>
<sequence>MVKRVEEFARKKQAILDEAEKREKDRQEKLNGRVLTLVDNDSKTAESKDHTWKPSTVVTKYPDERKKDALTWFNSLPPNIIESFSNLADSFMKNFTTRRRLSKTCLNLYSVVQKSKETLRSYLDRFNTECTQIEGLQSQAALMALVEGLREAHLF</sequence>
<gene>
    <name evidence="2" type="ORF">PIB30_097771</name>
</gene>
<organism evidence="2 3">
    <name type="scientific">Stylosanthes scabra</name>
    <dbReference type="NCBI Taxonomy" id="79078"/>
    <lineage>
        <taxon>Eukaryota</taxon>
        <taxon>Viridiplantae</taxon>
        <taxon>Streptophyta</taxon>
        <taxon>Embryophyta</taxon>
        <taxon>Tracheophyta</taxon>
        <taxon>Spermatophyta</taxon>
        <taxon>Magnoliopsida</taxon>
        <taxon>eudicotyledons</taxon>
        <taxon>Gunneridae</taxon>
        <taxon>Pentapetalae</taxon>
        <taxon>rosids</taxon>
        <taxon>fabids</taxon>
        <taxon>Fabales</taxon>
        <taxon>Fabaceae</taxon>
        <taxon>Papilionoideae</taxon>
        <taxon>50 kb inversion clade</taxon>
        <taxon>dalbergioids sensu lato</taxon>
        <taxon>Dalbergieae</taxon>
        <taxon>Pterocarpus clade</taxon>
        <taxon>Stylosanthes</taxon>
    </lineage>
</organism>
<evidence type="ECO:0000259" key="1">
    <source>
        <dbReference type="Pfam" id="PF03732"/>
    </source>
</evidence>
<evidence type="ECO:0000313" key="2">
    <source>
        <dbReference type="EMBL" id="MED6177402.1"/>
    </source>
</evidence>
<protein>
    <recommendedName>
        <fullName evidence="1">Retrotransposon gag domain-containing protein</fullName>
    </recommendedName>
</protein>
<proteinExistence type="predicted"/>
<dbReference type="PANTHER" id="PTHR33223">
    <property type="entry name" value="CCHC-TYPE DOMAIN-CONTAINING PROTEIN"/>
    <property type="match status" value="1"/>
</dbReference>
<dbReference type="Pfam" id="PF03732">
    <property type="entry name" value="Retrotrans_gag"/>
    <property type="match status" value="1"/>
</dbReference>
<feature type="domain" description="Retrotransposon gag" evidence="1">
    <location>
        <begin position="68"/>
        <end position="151"/>
    </location>
</feature>
<evidence type="ECO:0000313" key="3">
    <source>
        <dbReference type="Proteomes" id="UP001341840"/>
    </source>
</evidence>
<dbReference type="Proteomes" id="UP001341840">
    <property type="component" value="Unassembled WGS sequence"/>
</dbReference>
<name>A0ABU6VWQ1_9FABA</name>
<dbReference type="EMBL" id="JASCZI010153467">
    <property type="protein sequence ID" value="MED6177402.1"/>
    <property type="molecule type" value="Genomic_DNA"/>
</dbReference>
<accession>A0ABU6VWQ1</accession>
<comment type="caution">
    <text evidence="2">The sequence shown here is derived from an EMBL/GenBank/DDBJ whole genome shotgun (WGS) entry which is preliminary data.</text>
</comment>
<dbReference type="PANTHER" id="PTHR33223:SF10">
    <property type="entry name" value="AMINOTRANSFERASE-LIKE PLANT MOBILE DOMAIN-CONTAINING PROTEIN"/>
    <property type="match status" value="1"/>
</dbReference>